<proteinExistence type="predicted"/>
<accession>A0A9P9E3K6</accession>
<gene>
    <name evidence="2" type="ORF">B0J11DRAFT_244073</name>
</gene>
<organism evidence="2 3">
    <name type="scientific">Dendryphion nanum</name>
    <dbReference type="NCBI Taxonomy" id="256645"/>
    <lineage>
        <taxon>Eukaryota</taxon>
        <taxon>Fungi</taxon>
        <taxon>Dikarya</taxon>
        <taxon>Ascomycota</taxon>
        <taxon>Pezizomycotina</taxon>
        <taxon>Dothideomycetes</taxon>
        <taxon>Pleosporomycetidae</taxon>
        <taxon>Pleosporales</taxon>
        <taxon>Torulaceae</taxon>
        <taxon>Dendryphion</taxon>
    </lineage>
</organism>
<reference evidence="2" key="1">
    <citation type="journal article" date="2021" name="Nat. Commun.">
        <title>Genetic determinants of endophytism in the Arabidopsis root mycobiome.</title>
        <authorList>
            <person name="Mesny F."/>
            <person name="Miyauchi S."/>
            <person name="Thiergart T."/>
            <person name="Pickel B."/>
            <person name="Atanasova L."/>
            <person name="Karlsson M."/>
            <person name="Huettel B."/>
            <person name="Barry K.W."/>
            <person name="Haridas S."/>
            <person name="Chen C."/>
            <person name="Bauer D."/>
            <person name="Andreopoulos W."/>
            <person name="Pangilinan J."/>
            <person name="LaButti K."/>
            <person name="Riley R."/>
            <person name="Lipzen A."/>
            <person name="Clum A."/>
            <person name="Drula E."/>
            <person name="Henrissat B."/>
            <person name="Kohler A."/>
            <person name="Grigoriev I.V."/>
            <person name="Martin F.M."/>
            <person name="Hacquard S."/>
        </authorList>
    </citation>
    <scope>NUCLEOTIDE SEQUENCE</scope>
    <source>
        <strain evidence="2">MPI-CAGE-CH-0243</strain>
    </source>
</reference>
<comment type="caution">
    <text evidence="2">The sequence shown here is derived from an EMBL/GenBank/DDBJ whole genome shotgun (WGS) entry which is preliminary data.</text>
</comment>
<dbReference type="Proteomes" id="UP000700596">
    <property type="component" value="Unassembled WGS sequence"/>
</dbReference>
<dbReference type="EMBL" id="JAGMWT010000004">
    <property type="protein sequence ID" value="KAH7130101.1"/>
    <property type="molecule type" value="Genomic_DNA"/>
</dbReference>
<evidence type="ECO:0000313" key="2">
    <source>
        <dbReference type="EMBL" id="KAH7130101.1"/>
    </source>
</evidence>
<feature type="chain" id="PRO_5040247489" description="Secreted protein" evidence="1">
    <location>
        <begin position="21"/>
        <end position="85"/>
    </location>
</feature>
<sequence>MRLQSIVAILSFVLAAQAQACKDGQIRCVNAGRHYQICAGGRWSVSISKGGSEELLCLTFNSRQFRCHLGSCVVHQFNKPHPLLM</sequence>
<evidence type="ECO:0000313" key="3">
    <source>
        <dbReference type="Proteomes" id="UP000700596"/>
    </source>
</evidence>
<keyword evidence="1" id="KW-0732">Signal</keyword>
<protein>
    <recommendedName>
        <fullName evidence="4">Secreted protein</fullName>
    </recommendedName>
</protein>
<feature type="signal peptide" evidence="1">
    <location>
        <begin position="1"/>
        <end position="20"/>
    </location>
</feature>
<name>A0A9P9E3K6_9PLEO</name>
<evidence type="ECO:0008006" key="4">
    <source>
        <dbReference type="Google" id="ProtNLM"/>
    </source>
</evidence>
<keyword evidence="3" id="KW-1185">Reference proteome</keyword>
<dbReference type="AlphaFoldDB" id="A0A9P9E3K6"/>
<evidence type="ECO:0000256" key="1">
    <source>
        <dbReference type="SAM" id="SignalP"/>
    </source>
</evidence>